<accession>M0MJT4</accession>
<dbReference type="EMBL" id="AOMD01000021">
    <property type="protein sequence ID" value="EMA44984.1"/>
    <property type="molecule type" value="Genomic_DNA"/>
</dbReference>
<dbReference type="SUPFAM" id="SSF51735">
    <property type="entry name" value="NAD(P)-binding Rossmann-fold domains"/>
    <property type="match status" value="1"/>
</dbReference>
<dbReference type="InterPro" id="IPR051450">
    <property type="entry name" value="Gfo/Idh/MocA_Oxidoreductases"/>
</dbReference>
<dbReference type="PANTHER" id="PTHR43377:SF1">
    <property type="entry name" value="BILIVERDIN REDUCTASE A"/>
    <property type="match status" value="1"/>
</dbReference>
<dbReference type="InterPro" id="IPR036291">
    <property type="entry name" value="NAD(P)-bd_dom_sf"/>
</dbReference>
<sequence>MSSSSPPKVGIVGLGNIGRFHADRLVDHGVDLVGGVDVDPDVRARFADAYATTTYETADELFAVADAVIIATPNRFHEEYAVGALEHDVDVLLEKPLAHSIESAEGIAAAAAESDGFVMTGFKNRFTNPVEVLKRFQEQGRFGTTRHVEANYIRRRGIPGRGSWFTSRATSGGGSLIDIGVHAIDLSLFFLDFPEVVEVSATTRSAFGTREDYAYIDMWGEDLGPDGFDVDDSVSAFIRCADGSTVSLEAAWATNRPTNQEFLVRGTDAGACFDQNEDSLRLYESSKEGADHLADTDITTRSNDAMMAEQRAFLDAIERGEPPERNTIEQGITVQRVIDAIYRSSEAGRAIRLDDASQEAPVELD</sequence>
<dbReference type="InterPro" id="IPR055170">
    <property type="entry name" value="GFO_IDH_MocA-like_dom"/>
</dbReference>
<dbReference type="InParanoid" id="M0MJT4"/>
<dbReference type="Pfam" id="PF22725">
    <property type="entry name" value="GFO_IDH_MocA_C3"/>
    <property type="match status" value="1"/>
</dbReference>
<evidence type="ECO:0000313" key="4">
    <source>
        <dbReference type="Proteomes" id="UP000011669"/>
    </source>
</evidence>
<protein>
    <submittedName>
        <fullName evidence="3">Oxidoreductase</fullName>
    </submittedName>
</protein>
<dbReference type="RefSeq" id="WP_006077854.1">
    <property type="nucleotide sequence ID" value="NZ_AOMD01000021.1"/>
</dbReference>
<dbReference type="InterPro" id="IPR000683">
    <property type="entry name" value="Gfo/Idh/MocA-like_OxRdtase_N"/>
</dbReference>
<dbReference type="AlphaFoldDB" id="M0MJT4"/>
<evidence type="ECO:0000259" key="2">
    <source>
        <dbReference type="Pfam" id="PF22725"/>
    </source>
</evidence>
<reference evidence="3 4" key="1">
    <citation type="journal article" date="2014" name="PLoS Genet.">
        <title>Phylogenetically driven sequencing of extremely halophilic archaea reveals strategies for static and dynamic osmo-response.</title>
        <authorList>
            <person name="Becker E.A."/>
            <person name="Seitzer P.M."/>
            <person name="Tritt A."/>
            <person name="Larsen D."/>
            <person name="Krusor M."/>
            <person name="Yao A.I."/>
            <person name="Wu D."/>
            <person name="Madern D."/>
            <person name="Eisen J.A."/>
            <person name="Darling A.E."/>
            <person name="Facciotti M.T."/>
        </authorList>
    </citation>
    <scope>NUCLEOTIDE SEQUENCE [LARGE SCALE GENOMIC DNA]</scope>
    <source>
        <strain evidence="3 4">DSM 5350</strain>
    </source>
</reference>
<gene>
    <name evidence="3" type="ORF">C449_10014</name>
</gene>
<evidence type="ECO:0000259" key="1">
    <source>
        <dbReference type="Pfam" id="PF01408"/>
    </source>
</evidence>
<feature type="domain" description="Gfo/Idh/MocA-like oxidoreductase N-terminal" evidence="1">
    <location>
        <begin position="8"/>
        <end position="122"/>
    </location>
</feature>
<feature type="domain" description="GFO/IDH/MocA-like oxidoreductase" evidence="2">
    <location>
        <begin position="133"/>
        <end position="269"/>
    </location>
</feature>
<dbReference type="GO" id="GO:0000166">
    <property type="term" value="F:nucleotide binding"/>
    <property type="evidence" value="ECO:0007669"/>
    <property type="project" value="InterPro"/>
</dbReference>
<dbReference type="PATRIC" id="fig|1227455.4.peg.2049"/>
<dbReference type="Proteomes" id="UP000011669">
    <property type="component" value="Unassembled WGS sequence"/>
</dbReference>
<keyword evidence="4" id="KW-1185">Reference proteome</keyword>
<evidence type="ECO:0000313" key="3">
    <source>
        <dbReference type="EMBL" id="EMA44984.1"/>
    </source>
</evidence>
<dbReference type="OrthoDB" id="226094at2157"/>
<proteinExistence type="predicted"/>
<dbReference type="PANTHER" id="PTHR43377">
    <property type="entry name" value="BILIVERDIN REDUCTASE A"/>
    <property type="match status" value="1"/>
</dbReference>
<name>M0MJT4_9EURY</name>
<dbReference type="Gene3D" id="3.30.360.10">
    <property type="entry name" value="Dihydrodipicolinate Reductase, domain 2"/>
    <property type="match status" value="1"/>
</dbReference>
<dbReference type="Pfam" id="PF01408">
    <property type="entry name" value="GFO_IDH_MocA"/>
    <property type="match status" value="1"/>
</dbReference>
<dbReference type="STRING" id="1227455.C449_10014"/>
<organism evidence="3 4">
    <name type="scientific">Halococcus saccharolyticus DSM 5350</name>
    <dbReference type="NCBI Taxonomy" id="1227455"/>
    <lineage>
        <taxon>Archaea</taxon>
        <taxon>Methanobacteriati</taxon>
        <taxon>Methanobacteriota</taxon>
        <taxon>Stenosarchaea group</taxon>
        <taxon>Halobacteria</taxon>
        <taxon>Halobacteriales</taxon>
        <taxon>Halococcaceae</taxon>
        <taxon>Halococcus</taxon>
    </lineage>
</organism>
<dbReference type="Gene3D" id="3.40.50.720">
    <property type="entry name" value="NAD(P)-binding Rossmann-like Domain"/>
    <property type="match status" value="1"/>
</dbReference>
<comment type="caution">
    <text evidence="3">The sequence shown here is derived from an EMBL/GenBank/DDBJ whole genome shotgun (WGS) entry which is preliminary data.</text>
</comment>
<dbReference type="SUPFAM" id="SSF55347">
    <property type="entry name" value="Glyceraldehyde-3-phosphate dehydrogenase-like, C-terminal domain"/>
    <property type="match status" value="1"/>
</dbReference>